<keyword evidence="4" id="KW-1015">Disulfide bond</keyword>
<keyword evidence="3" id="KW-0560">Oxidoreductase</keyword>
<dbReference type="PROSITE" id="PS00573">
    <property type="entry name" value="PYRIDINE_REDOX_2"/>
    <property type="match status" value="1"/>
</dbReference>
<evidence type="ECO:0000256" key="1">
    <source>
        <dbReference type="ARBA" id="ARBA00022630"/>
    </source>
</evidence>
<feature type="domain" description="FAD/NAD(P)-binding" evidence="6">
    <location>
        <begin position="8"/>
        <end position="297"/>
    </location>
</feature>
<dbReference type="GO" id="GO:0016668">
    <property type="term" value="F:oxidoreductase activity, acting on a sulfur group of donors, NAD(P) as acceptor"/>
    <property type="evidence" value="ECO:0007669"/>
    <property type="project" value="UniProtKB-ARBA"/>
</dbReference>
<evidence type="ECO:0000256" key="5">
    <source>
        <dbReference type="ARBA" id="ARBA00023284"/>
    </source>
</evidence>
<name>A0A0G0E3F7_UNCC3</name>
<dbReference type="InterPro" id="IPR023753">
    <property type="entry name" value="FAD/NAD-binding_dom"/>
</dbReference>
<dbReference type="SUPFAM" id="SSF51905">
    <property type="entry name" value="FAD/NAD(P)-binding domain"/>
    <property type="match status" value="2"/>
</dbReference>
<dbReference type="STRING" id="1618350.UR67_C0003G0098"/>
<accession>A0A0G0E3F7</accession>
<dbReference type="PANTHER" id="PTHR48105">
    <property type="entry name" value="THIOREDOXIN REDUCTASE 1-RELATED-RELATED"/>
    <property type="match status" value="1"/>
</dbReference>
<reference evidence="7 8" key="1">
    <citation type="journal article" date="2015" name="Nature">
        <title>rRNA introns, odd ribosomes, and small enigmatic genomes across a large radiation of phyla.</title>
        <authorList>
            <person name="Brown C.T."/>
            <person name="Hug L.A."/>
            <person name="Thomas B.C."/>
            <person name="Sharon I."/>
            <person name="Castelle C.J."/>
            <person name="Singh A."/>
            <person name="Wilkins M.J."/>
            <person name="Williams K.H."/>
            <person name="Banfield J.F."/>
        </authorList>
    </citation>
    <scope>NUCLEOTIDE SEQUENCE [LARGE SCALE GENOMIC DNA]</scope>
</reference>
<dbReference type="PRINTS" id="PR00469">
    <property type="entry name" value="PNDRDTASEII"/>
</dbReference>
<comment type="caution">
    <text evidence="7">The sequence shown here is derived from an EMBL/GenBank/DDBJ whole genome shotgun (WGS) entry which is preliminary data.</text>
</comment>
<dbReference type="PRINTS" id="PR00368">
    <property type="entry name" value="FADPNR"/>
</dbReference>
<keyword evidence="1" id="KW-0285">Flavoprotein</keyword>
<gene>
    <name evidence="7" type="ORF">UR67_C0003G0098</name>
</gene>
<evidence type="ECO:0000313" key="7">
    <source>
        <dbReference type="EMBL" id="KKP69820.1"/>
    </source>
</evidence>
<dbReference type="InterPro" id="IPR008255">
    <property type="entry name" value="Pyr_nucl-diS_OxRdtase_2_AS"/>
</dbReference>
<dbReference type="InterPro" id="IPR036188">
    <property type="entry name" value="FAD/NAD-bd_sf"/>
</dbReference>
<evidence type="ECO:0000256" key="4">
    <source>
        <dbReference type="ARBA" id="ARBA00023157"/>
    </source>
</evidence>
<evidence type="ECO:0000259" key="6">
    <source>
        <dbReference type="Pfam" id="PF07992"/>
    </source>
</evidence>
<organism evidence="7 8">
    <name type="scientific">candidate division CPR3 bacterium GW2011_GWF2_35_18</name>
    <dbReference type="NCBI Taxonomy" id="1618350"/>
    <lineage>
        <taxon>Bacteria</taxon>
        <taxon>Bacteria division CPR3</taxon>
    </lineage>
</organism>
<protein>
    <submittedName>
        <fullName evidence="7">Thioredoxin reductase</fullName>
    </submittedName>
</protein>
<keyword evidence="2" id="KW-0274">FAD</keyword>
<sequence length="319" mass="34544">MENQKMVYDLLIIGAGPAGFTASIYASRYKVSNLVIGPELGGTIAKAHKVENYPGFLSIPGFELGQKMSEQVKNLGSEIKLETVAHINKNDLFELTTNNGNKYYSKMIIIASGTERRKLNILGEDKYLGRGISYCTNCDAPFFRNKKVAVVGGGDAAITGALHLNEIASEIYLIYRRKKEDLRAEPAWLESLAQSKVIGIYETNPIEVLGDETKVTGLKLDKPFKGQEVLGLDGVFVEIGAVPVSKIISPLGVVVDESGFIKVDASMQTNIEGIYAAGDITEQSKVLQQVITAEAQGAIAAASVFRKIKGKVDAPKQWG</sequence>
<evidence type="ECO:0000256" key="2">
    <source>
        <dbReference type="ARBA" id="ARBA00022827"/>
    </source>
</evidence>
<dbReference type="EMBL" id="LBQB01000003">
    <property type="protein sequence ID" value="KKP69820.1"/>
    <property type="molecule type" value="Genomic_DNA"/>
</dbReference>
<evidence type="ECO:0000256" key="3">
    <source>
        <dbReference type="ARBA" id="ARBA00023002"/>
    </source>
</evidence>
<dbReference type="Proteomes" id="UP000034581">
    <property type="component" value="Unassembled WGS sequence"/>
</dbReference>
<dbReference type="Pfam" id="PF07992">
    <property type="entry name" value="Pyr_redox_2"/>
    <property type="match status" value="1"/>
</dbReference>
<keyword evidence="5" id="KW-0676">Redox-active center</keyword>
<proteinExistence type="predicted"/>
<dbReference type="Gene3D" id="3.50.50.60">
    <property type="entry name" value="FAD/NAD(P)-binding domain"/>
    <property type="match status" value="2"/>
</dbReference>
<evidence type="ECO:0000313" key="8">
    <source>
        <dbReference type="Proteomes" id="UP000034581"/>
    </source>
</evidence>
<dbReference type="InterPro" id="IPR050097">
    <property type="entry name" value="Ferredoxin-NADP_redctase_2"/>
</dbReference>
<dbReference type="AlphaFoldDB" id="A0A0G0E3F7"/>